<feature type="non-terminal residue" evidence="1">
    <location>
        <position position="1"/>
    </location>
</feature>
<protein>
    <submittedName>
        <fullName evidence="1">Uncharacterized protein</fullName>
    </submittedName>
</protein>
<keyword evidence="2" id="KW-1185">Reference proteome</keyword>
<evidence type="ECO:0000313" key="2">
    <source>
        <dbReference type="Proteomes" id="UP000246464"/>
    </source>
</evidence>
<dbReference type="AlphaFoldDB" id="A0A2U9B953"/>
<sequence length="56" mass="6097">SPLFFAIDTSLADYSSITIMAFTSSSFLWANPLSGIAVRLTCSRPGKRFLLDLLLA</sequence>
<dbReference type="Proteomes" id="UP000246464">
    <property type="component" value="Chromosome 4"/>
</dbReference>
<name>A0A2U9B953_SCOMX</name>
<organism evidence="1 2">
    <name type="scientific">Scophthalmus maximus</name>
    <name type="common">Turbot</name>
    <name type="synonym">Psetta maxima</name>
    <dbReference type="NCBI Taxonomy" id="52904"/>
    <lineage>
        <taxon>Eukaryota</taxon>
        <taxon>Metazoa</taxon>
        <taxon>Chordata</taxon>
        <taxon>Craniata</taxon>
        <taxon>Vertebrata</taxon>
        <taxon>Euteleostomi</taxon>
        <taxon>Actinopterygii</taxon>
        <taxon>Neopterygii</taxon>
        <taxon>Teleostei</taxon>
        <taxon>Neoteleostei</taxon>
        <taxon>Acanthomorphata</taxon>
        <taxon>Carangaria</taxon>
        <taxon>Pleuronectiformes</taxon>
        <taxon>Pleuronectoidei</taxon>
        <taxon>Scophthalmidae</taxon>
        <taxon>Scophthalmus</taxon>
    </lineage>
</organism>
<gene>
    <name evidence="1" type="ORF">SMAX5B_004881</name>
</gene>
<accession>A0A2U9B953</accession>
<proteinExistence type="predicted"/>
<evidence type="ECO:0000313" key="1">
    <source>
        <dbReference type="EMBL" id="AWP00468.1"/>
    </source>
</evidence>
<dbReference type="EMBL" id="CP026246">
    <property type="protein sequence ID" value="AWP00468.1"/>
    <property type="molecule type" value="Genomic_DNA"/>
</dbReference>
<feature type="non-terminal residue" evidence="1">
    <location>
        <position position="56"/>
    </location>
</feature>
<reference evidence="1 2" key="1">
    <citation type="submission" date="2017-12" db="EMBL/GenBank/DDBJ databases">
        <title>Integrating genomic resources of turbot (Scophthalmus maximus) in depth evaluation of genetic and physical mapping variation across individuals.</title>
        <authorList>
            <person name="Martinez P."/>
        </authorList>
    </citation>
    <scope>NUCLEOTIDE SEQUENCE [LARGE SCALE GENOMIC DNA]</scope>
</reference>